<evidence type="ECO:0000256" key="6">
    <source>
        <dbReference type="ARBA" id="ARBA00023136"/>
    </source>
</evidence>
<feature type="domain" description="Prepilin type IV endopeptidase peptidase" evidence="8">
    <location>
        <begin position="94"/>
        <end position="200"/>
    </location>
</feature>
<evidence type="ECO:0000259" key="9">
    <source>
        <dbReference type="Pfam" id="PF06750"/>
    </source>
</evidence>
<feature type="transmembrane region" description="Helical" evidence="7">
    <location>
        <begin position="111"/>
        <end position="130"/>
    </location>
</feature>
<proteinExistence type="inferred from homology"/>
<dbReference type="InterPro" id="IPR000045">
    <property type="entry name" value="Prepilin_IV_endopep_pep"/>
</dbReference>
<dbReference type="GO" id="GO:0004190">
    <property type="term" value="F:aspartic-type endopeptidase activity"/>
    <property type="evidence" value="ECO:0007669"/>
    <property type="project" value="InterPro"/>
</dbReference>
<dbReference type="Gene3D" id="1.20.120.1220">
    <property type="match status" value="1"/>
</dbReference>
<evidence type="ECO:0000256" key="3">
    <source>
        <dbReference type="ARBA" id="ARBA00022475"/>
    </source>
</evidence>
<dbReference type="EMBL" id="LCDB01000031">
    <property type="protein sequence ID" value="KKS43582.1"/>
    <property type="molecule type" value="Genomic_DNA"/>
</dbReference>
<dbReference type="InterPro" id="IPR050882">
    <property type="entry name" value="Prepilin_peptidase/N-MTase"/>
</dbReference>
<feature type="transmembrane region" description="Helical" evidence="7">
    <location>
        <begin position="142"/>
        <end position="158"/>
    </location>
</feature>
<name>A0A0G0Z4B7_9BACT</name>
<dbReference type="Pfam" id="PF01478">
    <property type="entry name" value="Peptidase_A24"/>
    <property type="match status" value="1"/>
</dbReference>
<feature type="non-terminal residue" evidence="10">
    <location>
        <position position="1"/>
    </location>
</feature>
<dbReference type="GO" id="GO:0005886">
    <property type="term" value="C:plasma membrane"/>
    <property type="evidence" value="ECO:0007669"/>
    <property type="project" value="UniProtKB-SubCell"/>
</dbReference>
<keyword evidence="5 7" id="KW-1133">Transmembrane helix</keyword>
<reference evidence="10 11" key="1">
    <citation type="journal article" date="2015" name="Nature">
        <title>rRNA introns, odd ribosomes, and small enigmatic genomes across a large radiation of phyla.</title>
        <authorList>
            <person name="Brown C.T."/>
            <person name="Hug L.A."/>
            <person name="Thomas B.C."/>
            <person name="Sharon I."/>
            <person name="Castelle C.J."/>
            <person name="Singh A."/>
            <person name="Wilkins M.J."/>
            <person name="Williams K.H."/>
            <person name="Banfield J.F."/>
        </authorList>
    </citation>
    <scope>NUCLEOTIDE SEQUENCE [LARGE SCALE GENOMIC DNA]</scope>
</reference>
<accession>A0A0G0Z4B7</accession>
<evidence type="ECO:0000256" key="5">
    <source>
        <dbReference type="ARBA" id="ARBA00022989"/>
    </source>
</evidence>
<keyword evidence="3" id="KW-1003">Cell membrane</keyword>
<dbReference type="AlphaFoldDB" id="A0A0G0Z4B7"/>
<keyword evidence="6 7" id="KW-0472">Membrane</keyword>
<comment type="caution">
    <text evidence="10">The sequence shown here is derived from an EMBL/GenBank/DDBJ whole genome shotgun (WGS) entry which is preliminary data.</text>
</comment>
<keyword evidence="4 7" id="KW-0812">Transmembrane</keyword>
<gene>
    <name evidence="10" type="ORF">UV07_C0031G0001</name>
</gene>
<feature type="domain" description="Prepilin peptidase A24 N-terminal" evidence="9">
    <location>
        <begin position="1"/>
        <end position="74"/>
    </location>
</feature>
<sequence length="252" mass="28328">FLNVVILRYNTGVSFFSGRSFCPSCGKKLSWYELVPVVSFFALRRKCAGCDSKISWQYPLVEITTGLLFLLAIFNLQFLIFNIETAMITLYYWIIWSILIVISVYDLRHKIIPDLLVFLFAGLSLVFLLLSTWKTGFQMWDFLAGPLFALPFAALWFFSQGKWMGVGDAKLALGIGWFLGLIKGSSAIILGFWMGAIVGLTLIGISKLSIAKHPHSNYGLKSEIPFGPFLILGTIIAFFFNINVFDLGLIVF</sequence>
<dbReference type="InterPro" id="IPR010627">
    <property type="entry name" value="Prepilin_pept_A24_N"/>
</dbReference>
<feature type="transmembrane region" description="Helical" evidence="7">
    <location>
        <begin position="88"/>
        <end position="105"/>
    </location>
</feature>
<dbReference type="PANTHER" id="PTHR30487">
    <property type="entry name" value="TYPE 4 PREPILIN-LIKE PROTEINS LEADER PEPTIDE-PROCESSING ENZYME"/>
    <property type="match status" value="1"/>
</dbReference>
<protein>
    <submittedName>
        <fullName evidence="10">Prepilin peptidase</fullName>
    </submittedName>
</protein>
<evidence type="ECO:0000256" key="1">
    <source>
        <dbReference type="ARBA" id="ARBA00004651"/>
    </source>
</evidence>
<feature type="transmembrane region" description="Helical" evidence="7">
    <location>
        <begin position="63"/>
        <end position="81"/>
    </location>
</feature>
<evidence type="ECO:0000256" key="4">
    <source>
        <dbReference type="ARBA" id="ARBA00022692"/>
    </source>
</evidence>
<dbReference type="PANTHER" id="PTHR30487:SF0">
    <property type="entry name" value="PREPILIN LEADER PEPTIDASE_N-METHYLTRANSFERASE-RELATED"/>
    <property type="match status" value="1"/>
</dbReference>
<feature type="transmembrane region" description="Helical" evidence="7">
    <location>
        <begin position="178"/>
        <end position="205"/>
    </location>
</feature>
<evidence type="ECO:0000313" key="10">
    <source>
        <dbReference type="EMBL" id="KKS43582.1"/>
    </source>
</evidence>
<comment type="similarity">
    <text evidence="2">Belongs to the peptidase A24 family.</text>
</comment>
<evidence type="ECO:0000256" key="2">
    <source>
        <dbReference type="ARBA" id="ARBA00005801"/>
    </source>
</evidence>
<dbReference type="Pfam" id="PF06750">
    <property type="entry name" value="A24_N_bact"/>
    <property type="match status" value="1"/>
</dbReference>
<evidence type="ECO:0000313" key="11">
    <source>
        <dbReference type="Proteomes" id="UP000033986"/>
    </source>
</evidence>
<organism evidence="10 11">
    <name type="scientific">Candidatus Azambacteria bacterium GW2011_GWB1_42_17</name>
    <dbReference type="NCBI Taxonomy" id="1618615"/>
    <lineage>
        <taxon>Bacteria</taxon>
        <taxon>Candidatus Azamiibacteriota</taxon>
    </lineage>
</organism>
<comment type="subcellular location">
    <subcellularLocation>
        <location evidence="1">Cell membrane</location>
        <topology evidence="1">Multi-pass membrane protein</topology>
    </subcellularLocation>
</comment>
<feature type="transmembrane region" description="Helical" evidence="7">
    <location>
        <begin position="226"/>
        <end position="251"/>
    </location>
</feature>
<evidence type="ECO:0000259" key="8">
    <source>
        <dbReference type="Pfam" id="PF01478"/>
    </source>
</evidence>
<evidence type="ECO:0000256" key="7">
    <source>
        <dbReference type="SAM" id="Phobius"/>
    </source>
</evidence>
<dbReference type="Proteomes" id="UP000033986">
    <property type="component" value="Unassembled WGS sequence"/>
</dbReference>
<dbReference type="GO" id="GO:0006465">
    <property type="term" value="P:signal peptide processing"/>
    <property type="evidence" value="ECO:0007669"/>
    <property type="project" value="TreeGrafter"/>
</dbReference>